<dbReference type="Pfam" id="PF06051">
    <property type="entry name" value="DUF928"/>
    <property type="match status" value="1"/>
</dbReference>
<protein>
    <submittedName>
        <fullName evidence="2">DUF928 domain-containing protein</fullName>
    </submittedName>
</protein>
<dbReference type="RefSeq" id="WP_264322595.1">
    <property type="nucleotide sequence ID" value="NZ_JADEXN010000356.1"/>
</dbReference>
<gene>
    <name evidence="2" type="ORF">IQ235_16810</name>
</gene>
<dbReference type="EMBL" id="JADEXN010000356">
    <property type="protein sequence ID" value="MBE9042434.1"/>
    <property type="molecule type" value="Genomic_DNA"/>
</dbReference>
<proteinExistence type="predicted"/>
<organism evidence="2 3">
    <name type="scientific">Zarconia navalis LEGE 11467</name>
    <dbReference type="NCBI Taxonomy" id="1828826"/>
    <lineage>
        <taxon>Bacteria</taxon>
        <taxon>Bacillati</taxon>
        <taxon>Cyanobacteriota</taxon>
        <taxon>Cyanophyceae</taxon>
        <taxon>Oscillatoriophycideae</taxon>
        <taxon>Oscillatoriales</taxon>
        <taxon>Oscillatoriales incertae sedis</taxon>
        <taxon>Zarconia</taxon>
        <taxon>Zarconia navalis</taxon>
    </lineage>
</organism>
<feature type="compositionally biased region" description="Polar residues" evidence="1">
    <location>
        <begin position="137"/>
        <end position="150"/>
    </location>
</feature>
<dbReference type="AlphaFoldDB" id="A0A928VZE2"/>
<feature type="region of interest" description="Disordered" evidence="1">
    <location>
        <begin position="121"/>
        <end position="162"/>
    </location>
</feature>
<sequence>MTQSNFPISLAAISATFAGAVLLSTGFVVPARASATLDRNSTLPKGWPVSVEFQTPGEAAPPTSIGGGVRGSVQFAAPGNDAPVSSVAGGTRGNVQFAAPGNDAPVSSVAGGTRGNVQFENTGDSIPDSSVAGGTRGNIQFENTGDSIPDSSVAGGTRGNELPTLTALLPPTQHGQTRLARPTFYVYIPPTASKQVFFSIQDEDGNPLYHTMLNISGEGGTVGVTLPENSPELEVGKNYLWALAPIEPNGILRPDNLSVVGWVKRVETFIPTENTSDPVELATEYGASGLWYETLEILAKAQLDRPGDETLRSEWNDLLEQVGLESVAIQPILN</sequence>
<evidence type="ECO:0000313" key="2">
    <source>
        <dbReference type="EMBL" id="MBE9042434.1"/>
    </source>
</evidence>
<reference evidence="2" key="1">
    <citation type="submission" date="2020-10" db="EMBL/GenBank/DDBJ databases">
        <authorList>
            <person name="Castelo-Branco R."/>
            <person name="Eusebio N."/>
            <person name="Adriana R."/>
            <person name="Vieira A."/>
            <person name="Brugerolle De Fraissinette N."/>
            <person name="Rezende De Castro R."/>
            <person name="Schneider M.P."/>
            <person name="Vasconcelos V."/>
            <person name="Leao P.N."/>
        </authorList>
    </citation>
    <scope>NUCLEOTIDE SEQUENCE</scope>
    <source>
        <strain evidence="2">LEGE 11467</strain>
    </source>
</reference>
<name>A0A928VZE2_9CYAN</name>
<comment type="caution">
    <text evidence="2">The sequence shown here is derived from an EMBL/GenBank/DDBJ whole genome shotgun (WGS) entry which is preliminary data.</text>
</comment>
<evidence type="ECO:0000256" key="1">
    <source>
        <dbReference type="SAM" id="MobiDB-lite"/>
    </source>
</evidence>
<accession>A0A928VZE2</accession>
<keyword evidence="3" id="KW-1185">Reference proteome</keyword>
<dbReference type="Proteomes" id="UP000621799">
    <property type="component" value="Unassembled WGS sequence"/>
</dbReference>
<dbReference type="InterPro" id="IPR010328">
    <property type="entry name" value="DUF928"/>
</dbReference>
<evidence type="ECO:0000313" key="3">
    <source>
        <dbReference type="Proteomes" id="UP000621799"/>
    </source>
</evidence>